<name>A0A3B1A861_9ZZZZ</name>
<dbReference type="PRINTS" id="PR00340">
    <property type="entry name" value="PIIGLNB"/>
</dbReference>
<dbReference type="GO" id="GO:0005524">
    <property type="term" value="F:ATP binding"/>
    <property type="evidence" value="ECO:0007669"/>
    <property type="project" value="TreeGrafter"/>
</dbReference>
<dbReference type="SUPFAM" id="SSF54913">
    <property type="entry name" value="GlnB-like"/>
    <property type="match status" value="1"/>
</dbReference>
<reference evidence="1" key="1">
    <citation type="submission" date="2018-06" db="EMBL/GenBank/DDBJ databases">
        <authorList>
            <person name="Zhirakovskaya E."/>
        </authorList>
    </citation>
    <scope>NUCLEOTIDE SEQUENCE</scope>
</reference>
<dbReference type="InterPro" id="IPR011322">
    <property type="entry name" value="N-reg_PII-like_a/b"/>
</dbReference>
<dbReference type="GO" id="GO:0030234">
    <property type="term" value="F:enzyme regulator activity"/>
    <property type="evidence" value="ECO:0007669"/>
    <property type="project" value="InterPro"/>
</dbReference>
<dbReference type="Pfam" id="PF00543">
    <property type="entry name" value="P-II"/>
    <property type="match status" value="1"/>
</dbReference>
<dbReference type="PANTHER" id="PTHR30115:SF11">
    <property type="entry name" value="NITROGEN REGULATORY PROTEIN P-II HOMOLOG"/>
    <property type="match status" value="1"/>
</dbReference>
<accession>A0A3B1A861</accession>
<dbReference type="Gene3D" id="3.30.70.120">
    <property type="match status" value="1"/>
</dbReference>
<dbReference type="InterPro" id="IPR015867">
    <property type="entry name" value="N-reg_PII/ATP_PRibTrfase_C"/>
</dbReference>
<proteinExistence type="predicted"/>
<dbReference type="SMART" id="SM00938">
    <property type="entry name" value="P-II"/>
    <property type="match status" value="1"/>
</dbReference>
<dbReference type="PANTHER" id="PTHR30115">
    <property type="entry name" value="NITROGEN REGULATORY PROTEIN P-II"/>
    <property type="match status" value="1"/>
</dbReference>
<sequence length="104" mass="11666">MKEIKAFIHRNRITDVIHALKEAGFRNLSIVDVKGTLKALDNKEQDYSVELGSAVITEMKLELVCDDARVDEATQLIQQHARTGQTDTGWIYVIDIGQAIRIDG</sequence>
<gene>
    <name evidence="1" type="ORF">MNBD_GAMMA17-836</name>
</gene>
<dbReference type="AlphaFoldDB" id="A0A3B1A861"/>
<dbReference type="PROSITE" id="PS51343">
    <property type="entry name" value="PII_GLNB_DOM"/>
    <property type="match status" value="1"/>
</dbReference>
<organism evidence="1">
    <name type="scientific">hydrothermal vent metagenome</name>
    <dbReference type="NCBI Taxonomy" id="652676"/>
    <lineage>
        <taxon>unclassified sequences</taxon>
        <taxon>metagenomes</taxon>
        <taxon>ecological metagenomes</taxon>
    </lineage>
</organism>
<evidence type="ECO:0000313" key="1">
    <source>
        <dbReference type="EMBL" id="VAW89904.1"/>
    </source>
</evidence>
<dbReference type="GO" id="GO:0005829">
    <property type="term" value="C:cytosol"/>
    <property type="evidence" value="ECO:0007669"/>
    <property type="project" value="TreeGrafter"/>
</dbReference>
<protein>
    <submittedName>
        <fullName evidence="1">Nitrogen regulatory protein P-II</fullName>
    </submittedName>
</protein>
<dbReference type="InterPro" id="IPR002187">
    <property type="entry name" value="N-reg_PII"/>
</dbReference>
<dbReference type="EMBL" id="UOFQ01000161">
    <property type="protein sequence ID" value="VAW89904.1"/>
    <property type="molecule type" value="Genomic_DNA"/>
</dbReference>
<dbReference type="GO" id="GO:0006808">
    <property type="term" value="P:regulation of nitrogen utilization"/>
    <property type="evidence" value="ECO:0007669"/>
    <property type="project" value="InterPro"/>
</dbReference>